<organism evidence="2 3">
    <name type="scientific">Dentiscutata erythropus</name>
    <dbReference type="NCBI Taxonomy" id="1348616"/>
    <lineage>
        <taxon>Eukaryota</taxon>
        <taxon>Fungi</taxon>
        <taxon>Fungi incertae sedis</taxon>
        <taxon>Mucoromycota</taxon>
        <taxon>Glomeromycotina</taxon>
        <taxon>Glomeromycetes</taxon>
        <taxon>Diversisporales</taxon>
        <taxon>Gigasporaceae</taxon>
        <taxon>Dentiscutata</taxon>
    </lineage>
</organism>
<dbReference type="EMBL" id="CAJVPY010026740">
    <property type="protein sequence ID" value="CAG8790204.1"/>
    <property type="molecule type" value="Genomic_DNA"/>
</dbReference>
<keyword evidence="3" id="KW-1185">Reference proteome</keyword>
<protein>
    <submittedName>
        <fullName evidence="2">18930_t:CDS:1</fullName>
    </submittedName>
</protein>
<name>A0A9N9P0A4_9GLOM</name>
<evidence type="ECO:0000256" key="1">
    <source>
        <dbReference type="SAM" id="MobiDB-lite"/>
    </source>
</evidence>
<gene>
    <name evidence="2" type="ORF">DERYTH_LOCUS21259</name>
</gene>
<feature type="region of interest" description="Disordered" evidence="1">
    <location>
        <begin position="1"/>
        <end position="43"/>
    </location>
</feature>
<evidence type="ECO:0000313" key="2">
    <source>
        <dbReference type="EMBL" id="CAG8790204.1"/>
    </source>
</evidence>
<feature type="compositionally biased region" description="Basic and acidic residues" evidence="1">
    <location>
        <begin position="13"/>
        <end position="22"/>
    </location>
</feature>
<feature type="compositionally biased region" description="Polar residues" evidence="1">
    <location>
        <begin position="25"/>
        <end position="42"/>
    </location>
</feature>
<comment type="caution">
    <text evidence="2">The sequence shown here is derived from an EMBL/GenBank/DDBJ whole genome shotgun (WGS) entry which is preliminary data.</text>
</comment>
<reference evidence="2" key="1">
    <citation type="submission" date="2021-06" db="EMBL/GenBank/DDBJ databases">
        <authorList>
            <person name="Kallberg Y."/>
            <person name="Tangrot J."/>
            <person name="Rosling A."/>
        </authorList>
    </citation>
    <scope>NUCLEOTIDE SEQUENCE</scope>
    <source>
        <strain evidence="2">MA453B</strain>
    </source>
</reference>
<dbReference type="Proteomes" id="UP000789405">
    <property type="component" value="Unassembled WGS sequence"/>
</dbReference>
<accession>A0A9N9P0A4</accession>
<sequence length="61" mass="6951">ETTQSIINRNKKLTPELDERPSHPSPKTSLESLIKTSGQKSSSELKKNIIIRIYCNELKNL</sequence>
<proteinExistence type="predicted"/>
<evidence type="ECO:0000313" key="3">
    <source>
        <dbReference type="Proteomes" id="UP000789405"/>
    </source>
</evidence>
<dbReference type="AlphaFoldDB" id="A0A9N9P0A4"/>
<feature type="non-terminal residue" evidence="2">
    <location>
        <position position="1"/>
    </location>
</feature>